<dbReference type="Proteomes" id="UP000078046">
    <property type="component" value="Unassembled WGS sequence"/>
</dbReference>
<evidence type="ECO:0000313" key="10">
    <source>
        <dbReference type="Proteomes" id="UP000078046"/>
    </source>
</evidence>
<feature type="transmembrane region" description="Helical" evidence="8">
    <location>
        <begin position="387"/>
        <end position="408"/>
    </location>
</feature>
<dbReference type="PIRSF" id="PIRSF006060">
    <property type="entry name" value="AA_transporter"/>
    <property type="match status" value="1"/>
</dbReference>
<evidence type="ECO:0000256" key="6">
    <source>
        <dbReference type="ARBA" id="ARBA00022989"/>
    </source>
</evidence>
<proteinExistence type="inferred from homology"/>
<feature type="transmembrane region" description="Helical" evidence="8">
    <location>
        <begin position="232"/>
        <end position="257"/>
    </location>
</feature>
<evidence type="ECO:0000256" key="4">
    <source>
        <dbReference type="ARBA" id="ARBA00022475"/>
    </source>
</evidence>
<comment type="similarity">
    <text evidence="2">Belongs to the amino acid-polyamine-organocation (APC) superfamily. L-type amino acid transporter (LAT) (TC 2.A.3.8) family.</text>
</comment>
<feature type="transmembrane region" description="Helical" evidence="8">
    <location>
        <begin position="47"/>
        <end position="70"/>
    </location>
</feature>
<organism evidence="9 10">
    <name type="scientific">Intoshia linei</name>
    <dbReference type="NCBI Taxonomy" id="1819745"/>
    <lineage>
        <taxon>Eukaryota</taxon>
        <taxon>Metazoa</taxon>
        <taxon>Spiralia</taxon>
        <taxon>Lophotrochozoa</taxon>
        <taxon>Mesozoa</taxon>
        <taxon>Orthonectida</taxon>
        <taxon>Rhopaluridae</taxon>
        <taxon>Intoshia</taxon>
    </lineage>
</organism>
<accession>A0A177B2B9</accession>
<feature type="transmembrane region" description="Helical" evidence="8">
    <location>
        <begin position="160"/>
        <end position="180"/>
    </location>
</feature>
<keyword evidence="3" id="KW-0813">Transport</keyword>
<feature type="transmembrane region" description="Helical" evidence="8">
    <location>
        <begin position="283"/>
        <end position="309"/>
    </location>
</feature>
<evidence type="ECO:0000256" key="5">
    <source>
        <dbReference type="ARBA" id="ARBA00022692"/>
    </source>
</evidence>
<dbReference type="OrthoDB" id="3257095at2759"/>
<feature type="transmembrane region" description="Helical" evidence="8">
    <location>
        <begin position="354"/>
        <end position="375"/>
    </location>
</feature>
<feature type="transmembrane region" description="Helical" evidence="8">
    <location>
        <begin position="200"/>
        <end position="220"/>
    </location>
</feature>
<keyword evidence="6 8" id="KW-1133">Transmembrane helix</keyword>
<dbReference type="Pfam" id="PF13520">
    <property type="entry name" value="AA_permease_2"/>
    <property type="match status" value="1"/>
</dbReference>
<evidence type="ECO:0000256" key="7">
    <source>
        <dbReference type="ARBA" id="ARBA00023136"/>
    </source>
</evidence>
<evidence type="ECO:0000256" key="1">
    <source>
        <dbReference type="ARBA" id="ARBA00004651"/>
    </source>
</evidence>
<feature type="transmembrane region" description="Helical" evidence="8">
    <location>
        <begin position="91"/>
        <end position="117"/>
    </location>
</feature>
<feature type="transmembrane region" description="Helical" evidence="8">
    <location>
        <begin position="129"/>
        <end position="148"/>
    </location>
</feature>
<keyword evidence="4" id="KW-1003">Cell membrane</keyword>
<sequence length="445" mass="48644">MKNTNLKRSMGLIDGVSILVGVIVGSGIFISPIGIVLNVKSAGLSLLIWFICGIICLLGALCYAQLGLMIQKSGGEYSYALELFGEIPAFIIVWTSTIINMPTSNAIMAITFGKYILNTIFPDCQEPSYVSTILAILVVCFITAINCYSVKISTGIQNIFLFTKVAALIGIISVGIYAAATSHVSAESFSFINSDYNLGPMSLAIYSGLFSYSGWNYLNYVTEEIKDPVRNLPLAIIISLIVVTLLYCTVNLAYFVVLSPMEIQNSRAVGVSFIEKLFPKYTWIMTLCVSMSTFGSLNGAILTASRLFFVAARNGHMPIMLSTINISRITPISSLLFVALTSIIMISIGNVNNLINFSIFPITIFYTITVASVIIMKKRKVKSDFKLSIIIPILFLIIAVYLIVVPLITTPIVTLSALFIMLSGIPIYYIALKIKKPKMIVNMIS</sequence>
<dbReference type="GO" id="GO:0015179">
    <property type="term" value="F:L-amino acid transmembrane transporter activity"/>
    <property type="evidence" value="ECO:0007669"/>
    <property type="project" value="TreeGrafter"/>
</dbReference>
<keyword evidence="10" id="KW-1185">Reference proteome</keyword>
<comment type="caution">
    <text evidence="9">The sequence shown here is derived from an EMBL/GenBank/DDBJ whole genome shotgun (WGS) entry which is preliminary data.</text>
</comment>
<name>A0A177B2B9_9BILA</name>
<keyword evidence="7 8" id="KW-0472">Membrane</keyword>
<feature type="transmembrane region" description="Helical" evidence="8">
    <location>
        <begin position="329"/>
        <end position="348"/>
    </location>
</feature>
<protein>
    <submittedName>
        <fullName evidence="9">Glycoprotein-associated amino acid transporter b0,+AT1</fullName>
    </submittedName>
</protein>
<feature type="transmembrane region" description="Helical" evidence="8">
    <location>
        <begin position="12"/>
        <end position="35"/>
    </location>
</feature>
<evidence type="ECO:0000313" key="9">
    <source>
        <dbReference type="EMBL" id="OAF67761.1"/>
    </source>
</evidence>
<reference evidence="9 10" key="1">
    <citation type="submission" date="2016-04" db="EMBL/GenBank/DDBJ databases">
        <title>The genome of Intoshia linei affirms orthonectids as highly simplified spiralians.</title>
        <authorList>
            <person name="Mikhailov K.V."/>
            <person name="Slusarev G.S."/>
            <person name="Nikitin M.A."/>
            <person name="Logacheva M.D."/>
            <person name="Penin A."/>
            <person name="Aleoshin V."/>
            <person name="Panchin Y.V."/>
        </authorList>
    </citation>
    <scope>NUCLEOTIDE SEQUENCE [LARGE SCALE GENOMIC DNA]</scope>
    <source>
        <strain evidence="9">Intl2013</strain>
        <tissue evidence="9">Whole animal</tissue>
    </source>
</reference>
<dbReference type="InterPro" id="IPR002293">
    <property type="entry name" value="AA/rel_permease1"/>
</dbReference>
<dbReference type="InterPro" id="IPR050598">
    <property type="entry name" value="AminoAcid_Transporter"/>
</dbReference>
<dbReference type="PANTHER" id="PTHR11785">
    <property type="entry name" value="AMINO ACID TRANSPORTER"/>
    <property type="match status" value="1"/>
</dbReference>
<evidence type="ECO:0000256" key="3">
    <source>
        <dbReference type="ARBA" id="ARBA00022448"/>
    </source>
</evidence>
<feature type="transmembrane region" description="Helical" evidence="8">
    <location>
        <begin position="414"/>
        <end position="432"/>
    </location>
</feature>
<keyword evidence="5 8" id="KW-0812">Transmembrane</keyword>
<gene>
    <name evidence="9" type="ORF">A3Q56_04525</name>
</gene>
<evidence type="ECO:0000256" key="2">
    <source>
        <dbReference type="ARBA" id="ARBA00007040"/>
    </source>
</evidence>
<dbReference type="Gene3D" id="1.20.1740.10">
    <property type="entry name" value="Amino acid/polyamine transporter I"/>
    <property type="match status" value="1"/>
</dbReference>
<dbReference type="PANTHER" id="PTHR11785:SF528">
    <property type="entry name" value="AMINO ACID TRANSPORTER PROTEIN JHI-21"/>
    <property type="match status" value="1"/>
</dbReference>
<comment type="subcellular location">
    <subcellularLocation>
        <location evidence="1">Cell membrane</location>
        <topology evidence="1">Multi-pass membrane protein</topology>
    </subcellularLocation>
</comment>
<dbReference type="GO" id="GO:0005886">
    <property type="term" value="C:plasma membrane"/>
    <property type="evidence" value="ECO:0007669"/>
    <property type="project" value="UniProtKB-SubCell"/>
</dbReference>
<dbReference type="AlphaFoldDB" id="A0A177B2B9"/>
<evidence type="ECO:0000256" key="8">
    <source>
        <dbReference type="SAM" id="Phobius"/>
    </source>
</evidence>
<dbReference type="FunFam" id="1.20.1740.10:FF:000003">
    <property type="entry name" value="Y+L amino acid transporter 1 isoform X1"/>
    <property type="match status" value="1"/>
</dbReference>
<dbReference type="EMBL" id="LWCA01000582">
    <property type="protein sequence ID" value="OAF67761.1"/>
    <property type="molecule type" value="Genomic_DNA"/>
</dbReference>